<feature type="domain" description="Response regulatory" evidence="3">
    <location>
        <begin position="16"/>
        <end position="142"/>
    </location>
</feature>
<evidence type="ECO:0000259" key="3">
    <source>
        <dbReference type="PROSITE" id="PS50110"/>
    </source>
</evidence>
<evidence type="ECO:0000313" key="4">
    <source>
        <dbReference type="EMBL" id="NGP18195.1"/>
    </source>
</evidence>
<dbReference type="GO" id="GO:0000160">
    <property type="term" value="P:phosphorelay signal transduction system"/>
    <property type="evidence" value="ECO:0007669"/>
    <property type="project" value="InterPro"/>
</dbReference>
<dbReference type="InterPro" id="IPR011006">
    <property type="entry name" value="CheY-like_superfamily"/>
</dbReference>
<comment type="caution">
    <text evidence="4">The sequence shown here is derived from an EMBL/GenBank/DDBJ whole genome shotgun (WGS) entry which is preliminary data.</text>
</comment>
<organism evidence="4 5">
    <name type="scientific">Devosia aurantiaca</name>
    <dbReference type="NCBI Taxonomy" id="2714858"/>
    <lineage>
        <taxon>Bacteria</taxon>
        <taxon>Pseudomonadati</taxon>
        <taxon>Pseudomonadota</taxon>
        <taxon>Alphaproteobacteria</taxon>
        <taxon>Hyphomicrobiales</taxon>
        <taxon>Devosiaceae</taxon>
        <taxon>Devosia</taxon>
    </lineage>
</organism>
<dbReference type="EMBL" id="JAALFG010000002">
    <property type="protein sequence ID" value="NGP18195.1"/>
    <property type="molecule type" value="Genomic_DNA"/>
</dbReference>
<protein>
    <submittedName>
        <fullName evidence="4">Response regulator</fullName>
    </submittedName>
</protein>
<gene>
    <name evidence="4" type="ORF">G5575_11455</name>
</gene>
<feature type="compositionally biased region" description="Basic and acidic residues" evidence="2">
    <location>
        <begin position="173"/>
        <end position="185"/>
    </location>
</feature>
<evidence type="ECO:0000256" key="2">
    <source>
        <dbReference type="SAM" id="MobiDB-lite"/>
    </source>
</evidence>
<dbReference type="Gene3D" id="3.40.50.2300">
    <property type="match status" value="1"/>
</dbReference>
<dbReference type="RefSeq" id="WP_164534423.1">
    <property type="nucleotide sequence ID" value="NZ_JAALFG010000002.1"/>
</dbReference>
<evidence type="ECO:0000313" key="5">
    <source>
        <dbReference type="Proteomes" id="UP000474802"/>
    </source>
</evidence>
<name>A0A6M1SSK0_9HYPH</name>
<comment type="caution">
    <text evidence="1">Lacks conserved residue(s) required for the propagation of feature annotation.</text>
</comment>
<proteinExistence type="predicted"/>
<dbReference type="SUPFAM" id="SSF52172">
    <property type="entry name" value="CheY-like"/>
    <property type="match status" value="1"/>
</dbReference>
<sequence length="185" mass="20815">MALKFAEDSVNLSEIGFLVADPSDLYRELFRRLLYGFGAKKVMEARDTQTARRLMIDRGVDFLICSADLPTLGALNPPGSGLAFVKSIRLDTKHPQRAIPMIITMGTARRVSVGQSRDSGVNFVLSKPVSPAVLYDRINWIARSPRPFWESKSYFGPDRRFREVDFTNTPKRRQSDTTKAESADV</sequence>
<dbReference type="PROSITE" id="PS50110">
    <property type="entry name" value="RESPONSE_REGULATORY"/>
    <property type="match status" value="1"/>
</dbReference>
<dbReference type="AlphaFoldDB" id="A0A6M1SSK0"/>
<keyword evidence="5" id="KW-1185">Reference proteome</keyword>
<dbReference type="Pfam" id="PF00072">
    <property type="entry name" value="Response_reg"/>
    <property type="match status" value="1"/>
</dbReference>
<dbReference type="InterPro" id="IPR001789">
    <property type="entry name" value="Sig_transdc_resp-reg_receiver"/>
</dbReference>
<feature type="region of interest" description="Disordered" evidence="2">
    <location>
        <begin position="165"/>
        <end position="185"/>
    </location>
</feature>
<reference evidence="4 5" key="2">
    <citation type="submission" date="2020-03" db="EMBL/GenBank/DDBJ databases">
        <title>Devosia chinhatensis sp. nov., isolated from a hexachlorocyclohexane (HCH) dump site in India.</title>
        <authorList>
            <person name="Kumar M."/>
            <person name="Lal R."/>
        </authorList>
    </citation>
    <scope>NUCLEOTIDE SEQUENCE [LARGE SCALE GENOMIC DNA]</scope>
    <source>
        <strain evidence="4 5">H239</strain>
    </source>
</reference>
<reference evidence="4 5" key="1">
    <citation type="submission" date="2020-02" db="EMBL/GenBank/DDBJ databases">
        <authorList>
            <person name="Khan S.A."/>
            <person name="Jeon C.O."/>
            <person name="Chun B.H."/>
        </authorList>
    </citation>
    <scope>NUCLEOTIDE SEQUENCE [LARGE SCALE GENOMIC DNA]</scope>
    <source>
        <strain evidence="4 5">H239</strain>
    </source>
</reference>
<evidence type="ECO:0000256" key="1">
    <source>
        <dbReference type="PROSITE-ProRule" id="PRU00169"/>
    </source>
</evidence>
<dbReference type="Proteomes" id="UP000474802">
    <property type="component" value="Unassembled WGS sequence"/>
</dbReference>
<accession>A0A6M1SSK0</accession>